<dbReference type="OrthoDB" id="5148094at2759"/>
<dbReference type="SUPFAM" id="SSF48371">
    <property type="entry name" value="ARM repeat"/>
    <property type="match status" value="1"/>
</dbReference>
<reference evidence="3" key="1">
    <citation type="submission" date="2017-02" db="UniProtKB">
        <authorList>
            <consortium name="WormBaseParasite"/>
        </authorList>
    </citation>
    <scope>IDENTIFICATION</scope>
</reference>
<sequence length="128" mass="14072">MDITLLSSLVRAINHSSNDVKRLSALGVHHVAVKQLSPIEMKTVIPMMVNGTKEKNTAVRVACEHALIDALKLRVSNSNVYDEYLSTLEGAARDVLAETHRQLVKSIKQQPSDPSMNVQEISDIVCVP</sequence>
<dbReference type="WBParaSite" id="ASIM_0001579501-mRNA-1">
    <property type="protein sequence ID" value="ASIM_0001579501-mRNA-1"/>
    <property type="gene ID" value="ASIM_0001579501"/>
</dbReference>
<dbReference type="InterPro" id="IPR011989">
    <property type="entry name" value="ARM-like"/>
</dbReference>
<dbReference type="AlphaFoldDB" id="A0A0M3K4A4"/>
<evidence type="ECO:0000313" key="3">
    <source>
        <dbReference type="WBParaSite" id="ASIM_0001579501-mRNA-1"/>
    </source>
</evidence>
<evidence type="ECO:0000313" key="2">
    <source>
        <dbReference type="Proteomes" id="UP000267096"/>
    </source>
</evidence>
<dbReference type="Gene3D" id="1.25.10.10">
    <property type="entry name" value="Leucine-rich Repeat Variant"/>
    <property type="match status" value="1"/>
</dbReference>
<dbReference type="InterPro" id="IPR016024">
    <property type="entry name" value="ARM-type_fold"/>
</dbReference>
<gene>
    <name evidence="1" type="ORF">ASIM_LOCUS15202</name>
</gene>
<keyword evidence="2" id="KW-1185">Reference proteome</keyword>
<dbReference type="Pfam" id="PF25801">
    <property type="entry name" value="HEAT_GCN1_C_2"/>
    <property type="match status" value="1"/>
</dbReference>
<reference evidence="1 2" key="2">
    <citation type="submission" date="2018-11" db="EMBL/GenBank/DDBJ databases">
        <authorList>
            <consortium name="Pathogen Informatics"/>
        </authorList>
    </citation>
    <scope>NUCLEOTIDE SEQUENCE [LARGE SCALE GENOMIC DNA]</scope>
</reference>
<organism evidence="3">
    <name type="scientific">Anisakis simplex</name>
    <name type="common">Herring worm</name>
    <dbReference type="NCBI Taxonomy" id="6269"/>
    <lineage>
        <taxon>Eukaryota</taxon>
        <taxon>Metazoa</taxon>
        <taxon>Ecdysozoa</taxon>
        <taxon>Nematoda</taxon>
        <taxon>Chromadorea</taxon>
        <taxon>Rhabditida</taxon>
        <taxon>Spirurina</taxon>
        <taxon>Ascaridomorpha</taxon>
        <taxon>Ascaridoidea</taxon>
        <taxon>Anisakidae</taxon>
        <taxon>Anisakis</taxon>
        <taxon>Anisakis simplex complex</taxon>
    </lineage>
</organism>
<name>A0A0M3K4A4_ANISI</name>
<accession>A0A0M3K4A4</accession>
<dbReference type="Proteomes" id="UP000267096">
    <property type="component" value="Unassembled WGS sequence"/>
</dbReference>
<protein>
    <submittedName>
        <fullName evidence="3">CLASP_N domain-containing protein</fullName>
    </submittedName>
</protein>
<proteinExistence type="predicted"/>
<evidence type="ECO:0000313" key="1">
    <source>
        <dbReference type="EMBL" id="VDK54494.1"/>
    </source>
</evidence>
<dbReference type="EMBL" id="UYRR01032172">
    <property type="protein sequence ID" value="VDK54494.1"/>
    <property type="molecule type" value="Genomic_DNA"/>
</dbReference>